<evidence type="ECO:0000256" key="4">
    <source>
        <dbReference type="ARBA" id="ARBA00022781"/>
    </source>
</evidence>
<evidence type="ECO:0000256" key="5">
    <source>
        <dbReference type="ARBA" id="ARBA00022792"/>
    </source>
</evidence>
<name>A0A1V9X7P1_9ACAR</name>
<dbReference type="Pfam" id="PF05405">
    <property type="entry name" value="Mt_ATP-synt_B"/>
    <property type="match status" value="1"/>
</dbReference>
<dbReference type="InParanoid" id="A0A1V9X7P1"/>
<keyword evidence="6 9" id="KW-0406">Ion transport</keyword>
<evidence type="ECO:0000313" key="11">
    <source>
        <dbReference type="Proteomes" id="UP000192247"/>
    </source>
</evidence>
<keyword evidence="5 9" id="KW-0999">Mitochondrion inner membrane</keyword>
<comment type="similarity">
    <text evidence="1 9">Belongs to the eukaryotic ATPase B chain family.</text>
</comment>
<comment type="subunit">
    <text evidence="9">F-type ATPases have 2 components, CF(1) - the catalytic core - and CF(0) - the membrane proton channel. CF(1) and CF(0) have multiple subunits.</text>
</comment>
<dbReference type="FunCoup" id="A0A1V9X7P1">
    <property type="interactions" value="970"/>
</dbReference>
<dbReference type="Gene3D" id="1.20.5.2210">
    <property type="match status" value="1"/>
</dbReference>
<reference evidence="10 11" key="1">
    <citation type="journal article" date="2017" name="Gigascience">
        <title>Draft genome of the honey bee ectoparasitic mite, Tropilaelaps mercedesae, is shaped by the parasitic life history.</title>
        <authorList>
            <person name="Dong X."/>
            <person name="Armstrong S.D."/>
            <person name="Xia D."/>
            <person name="Makepeace B.L."/>
            <person name="Darby A.C."/>
            <person name="Kadowaki T."/>
        </authorList>
    </citation>
    <scope>NUCLEOTIDE SEQUENCE [LARGE SCALE GENOMIC DNA]</scope>
    <source>
        <strain evidence="10">Wuxi-XJTLU</strain>
    </source>
</reference>
<evidence type="ECO:0000313" key="10">
    <source>
        <dbReference type="EMBL" id="OQR69567.1"/>
    </source>
</evidence>
<comment type="caution">
    <text evidence="10">The sequence shown here is derived from an EMBL/GenBank/DDBJ whole genome shotgun (WGS) entry which is preliminary data.</text>
</comment>
<dbReference type="GO" id="GO:0045259">
    <property type="term" value="C:proton-transporting ATP synthase complex"/>
    <property type="evidence" value="ECO:0007669"/>
    <property type="project" value="UniProtKB-KW"/>
</dbReference>
<keyword evidence="4 9" id="KW-0375">Hydrogen ion transport</keyword>
<evidence type="ECO:0000256" key="9">
    <source>
        <dbReference type="RuleBase" id="RU368017"/>
    </source>
</evidence>
<keyword evidence="8 9" id="KW-0472">Membrane</keyword>
<keyword evidence="7 9" id="KW-0496">Mitochondrion</keyword>
<evidence type="ECO:0000256" key="7">
    <source>
        <dbReference type="ARBA" id="ARBA00023128"/>
    </source>
</evidence>
<evidence type="ECO:0000256" key="3">
    <source>
        <dbReference type="ARBA" id="ARBA00022547"/>
    </source>
</evidence>
<dbReference type="InterPro" id="IPR013837">
    <property type="entry name" value="ATP_synth_F0_suB"/>
</dbReference>
<dbReference type="OrthoDB" id="67388at2759"/>
<keyword evidence="11" id="KW-1185">Reference proteome</keyword>
<dbReference type="EMBL" id="MNPL01020477">
    <property type="protein sequence ID" value="OQR69567.1"/>
    <property type="molecule type" value="Genomic_DNA"/>
</dbReference>
<comment type="function">
    <text evidence="9">Subunit b, of the mitochondrial membrane ATP synthase complex (F(1)F(0) ATP synthase or Complex V) that produces ATP from ADP in the presence of a proton gradient across the membrane which is generated by electron transport complexes of the respiratory chain. ATP synthase complex consist of a soluble F(1) head domain - the catalytic core - and a membrane F(1) domain - the membrane proton channel. These two domains are linked by a central stalk rotating inside the F(1) region and a stationary peripheral stalk. During catalysis, ATP synthesis in the catalytic domain of F(1) is coupled via a rotary mechanism of the central stalk subunits to proton translocation. In vivo, can only synthesize ATP although its ATP hydrolase activity can be activated artificially in vitro. Part of the complex F(0) domain. Part of the complex F(0) domain and the peripheric stalk, which acts as a stator to hold the catalytic alpha(3)beta(3) subcomplex and subunit a/ATP6 static relative to the rotary elements.</text>
</comment>
<dbReference type="Proteomes" id="UP000192247">
    <property type="component" value="Unassembled WGS sequence"/>
</dbReference>
<dbReference type="GO" id="GO:0046933">
    <property type="term" value="F:proton-transporting ATP synthase activity, rotational mechanism"/>
    <property type="evidence" value="ECO:0007669"/>
    <property type="project" value="TreeGrafter"/>
</dbReference>
<keyword evidence="2 9" id="KW-0813">Transport</keyword>
<dbReference type="AlphaFoldDB" id="A0A1V9X7P1"/>
<sequence length="260" mass="29597">MMLSRLSLVKSVPRAIFGARCSSSVGRPGCPPGREVLEGVDEGPERDLVNFPRLKRPLYPGKVRLGFLPEEWFTALYPKTGVTGPYLFGTGLLTYLYSKEWLLTDHEFFVGLSLASIIIFVVKKIGPEYTRFIDAEMDKEESELKKGVEDELKAHEQGIKDEELHQYQIANTAKAMAEAKKDNVALQLETEFRQRQLQVFNEVKRRLDYQLEVANIERRLQQKYMVDWVVTNVLKSLSGRQEKDALAKCITDLKALAAKA</sequence>
<dbReference type="InterPro" id="IPR008688">
    <property type="entry name" value="ATP_synth_Bsub_B/MI25"/>
</dbReference>
<keyword evidence="3 9" id="KW-0138">CF(0)</keyword>
<evidence type="ECO:0000256" key="2">
    <source>
        <dbReference type="ARBA" id="ARBA00022448"/>
    </source>
</evidence>
<evidence type="ECO:0000256" key="1">
    <source>
        <dbReference type="ARBA" id="ARBA00007479"/>
    </source>
</evidence>
<evidence type="ECO:0000256" key="8">
    <source>
        <dbReference type="ARBA" id="ARBA00023136"/>
    </source>
</evidence>
<dbReference type="PANTHER" id="PTHR12733:SF3">
    <property type="entry name" value="ATP SYNTHASE F(0) COMPLEX SUBUNIT B1, MITOCHONDRIAL"/>
    <property type="match status" value="1"/>
</dbReference>
<gene>
    <name evidence="10" type="ORF">BIW11_12182</name>
</gene>
<evidence type="ECO:0000256" key="6">
    <source>
        <dbReference type="ARBA" id="ARBA00023065"/>
    </source>
</evidence>
<accession>A0A1V9X7P1</accession>
<protein>
    <recommendedName>
        <fullName evidence="9">ATP synthase subunit b</fullName>
    </recommendedName>
</protein>
<dbReference type="SUPFAM" id="SSF161060">
    <property type="entry name" value="ATP synthase B chain-like"/>
    <property type="match status" value="1"/>
</dbReference>
<dbReference type="GO" id="GO:0005743">
    <property type="term" value="C:mitochondrial inner membrane"/>
    <property type="evidence" value="ECO:0007669"/>
    <property type="project" value="UniProtKB-SubCell"/>
</dbReference>
<dbReference type="PANTHER" id="PTHR12733">
    <property type="entry name" value="MITOCHONDRIAL ATP SYNTHASE B CHAIN"/>
    <property type="match status" value="1"/>
</dbReference>
<proteinExistence type="inferred from homology"/>
<dbReference type="STRING" id="418985.A0A1V9X7P1"/>
<organism evidence="10 11">
    <name type="scientific">Tropilaelaps mercedesae</name>
    <dbReference type="NCBI Taxonomy" id="418985"/>
    <lineage>
        <taxon>Eukaryota</taxon>
        <taxon>Metazoa</taxon>
        <taxon>Ecdysozoa</taxon>
        <taxon>Arthropoda</taxon>
        <taxon>Chelicerata</taxon>
        <taxon>Arachnida</taxon>
        <taxon>Acari</taxon>
        <taxon>Parasitiformes</taxon>
        <taxon>Mesostigmata</taxon>
        <taxon>Gamasina</taxon>
        <taxon>Dermanyssoidea</taxon>
        <taxon>Laelapidae</taxon>
        <taxon>Tropilaelaps</taxon>
    </lineage>
</organism>
<comment type="subcellular location">
    <subcellularLocation>
        <location evidence="9">Mitochondrion</location>
    </subcellularLocation>
    <subcellularLocation>
        <location evidence="9">Mitochondrion inner membrane</location>
    </subcellularLocation>
</comment>